<gene>
    <name evidence="3" type="ORF">CYLTODRAFT_389379</name>
</gene>
<dbReference type="Pfam" id="PF20231">
    <property type="entry name" value="DUF6589"/>
    <property type="match status" value="1"/>
</dbReference>
<dbReference type="EMBL" id="KN880447">
    <property type="protein sequence ID" value="KIY72127.1"/>
    <property type="molecule type" value="Genomic_DNA"/>
</dbReference>
<evidence type="ECO:0000313" key="3">
    <source>
        <dbReference type="EMBL" id="KIY72127.1"/>
    </source>
</evidence>
<dbReference type="InterPro" id="IPR046496">
    <property type="entry name" value="DUF6589"/>
</dbReference>
<dbReference type="STRING" id="1314674.A0A0D7BNR1"/>
<dbReference type="Proteomes" id="UP000054007">
    <property type="component" value="Unassembled WGS sequence"/>
</dbReference>
<feature type="domain" description="DUF6589" evidence="2">
    <location>
        <begin position="419"/>
        <end position="819"/>
    </location>
</feature>
<reference evidence="3 4" key="1">
    <citation type="journal article" date="2015" name="Fungal Genet. Biol.">
        <title>Evolution of novel wood decay mechanisms in Agaricales revealed by the genome sequences of Fistulina hepatica and Cylindrobasidium torrendii.</title>
        <authorList>
            <person name="Floudas D."/>
            <person name="Held B.W."/>
            <person name="Riley R."/>
            <person name="Nagy L.G."/>
            <person name="Koehler G."/>
            <person name="Ransdell A.S."/>
            <person name="Younus H."/>
            <person name="Chow J."/>
            <person name="Chiniquy J."/>
            <person name="Lipzen A."/>
            <person name="Tritt A."/>
            <person name="Sun H."/>
            <person name="Haridas S."/>
            <person name="LaButti K."/>
            <person name="Ohm R.A."/>
            <person name="Kues U."/>
            <person name="Blanchette R.A."/>
            <person name="Grigoriev I.V."/>
            <person name="Minto R.E."/>
            <person name="Hibbett D.S."/>
        </authorList>
    </citation>
    <scope>NUCLEOTIDE SEQUENCE [LARGE SCALE GENOMIC DNA]</scope>
    <source>
        <strain evidence="3 4">FP15055 ss-10</strain>
    </source>
</reference>
<evidence type="ECO:0000313" key="4">
    <source>
        <dbReference type="Proteomes" id="UP000054007"/>
    </source>
</evidence>
<accession>A0A0D7BNR1</accession>
<sequence>MSVDDHPMETRARGSLVLTAPMCESIINDVASQEYESARSSSSDLPDMLSSPTLPTCALPANPDALPFPAMFMSSDNELDSDWEMGDAETGQSDALEDDTVDSGGHIPRQRRSATSDTEKIHIVLSWFEHFPKNFTVAKFIQIILTNPSFSAYARAPLADSAVFNAVISTKRSNHREEYEDWVITQSASICSKSLERITRRATRNQHANIAQTLRVSAEDVTLDFVRAPHIANLRSTYRTALPELYKMLTLTINKHEAGTDNDVAPAKEGIIMAISIILNRRSRRSNYHQVVNGLVLWENTTSKRVIQALNHYGISASHPVLLDASAALTKDIQRKASAAAVSSSKIPIFIYDNFNWHRNVYESSINNVVVSHDQVSALLVCLDSRVFGVEKTAGWLLDVKRFDERAGRRLELPFAEALEAILPSHDDLSRFAANAKMHVAAILREELTTFSKYDSVLPSDAYEIPAHKTEHYFLRPSDLPQSSTQDNIKVLEHFFVNELKIPKARFEDQMYFILGDRLTTARDRAAQDQRMQDRSPSRFDRFESFRLLSGLMHVCMNMILGMGKSAWGEEGSEDIVTLRAFRDLVGLEHLRALNLRKLDFYGWLRFLDTVGRALVIAAAVACSRSRDIEDLIENNGLDQAGFDQLCADIVDTRLMPSCNRLEALGVKEIEGPTRSGNAVILMHHLMTLREMRHAISMGHPSRILTILKHWMPMFYAAKSYNYAQEMMELLCNLIIEWPDDTSRVMQFGMLFNGQGRRHHHKEADIANEQYNKTIKSHIHGTNSSPTSLQTHAPAQAHLEELTDNLFDALGVQSASERHTKVQQHADIALMAAHLVDHRVFLFDARVDVKACPLTDLYRQGMIGLHGEKGGFAGHIARFKLRQRHRDGATRVEGSADWEILAQAVEDELQQDNLRVEHVISRETDV</sequence>
<evidence type="ECO:0000259" key="2">
    <source>
        <dbReference type="Pfam" id="PF20231"/>
    </source>
</evidence>
<evidence type="ECO:0000256" key="1">
    <source>
        <dbReference type="SAM" id="MobiDB-lite"/>
    </source>
</evidence>
<keyword evidence="4" id="KW-1185">Reference proteome</keyword>
<name>A0A0D7BNR1_9AGAR</name>
<feature type="region of interest" description="Disordered" evidence="1">
    <location>
        <begin position="79"/>
        <end position="115"/>
    </location>
</feature>
<organism evidence="3 4">
    <name type="scientific">Cylindrobasidium torrendii FP15055 ss-10</name>
    <dbReference type="NCBI Taxonomy" id="1314674"/>
    <lineage>
        <taxon>Eukaryota</taxon>
        <taxon>Fungi</taxon>
        <taxon>Dikarya</taxon>
        <taxon>Basidiomycota</taxon>
        <taxon>Agaricomycotina</taxon>
        <taxon>Agaricomycetes</taxon>
        <taxon>Agaricomycetidae</taxon>
        <taxon>Agaricales</taxon>
        <taxon>Marasmiineae</taxon>
        <taxon>Physalacriaceae</taxon>
        <taxon>Cylindrobasidium</taxon>
    </lineage>
</organism>
<proteinExistence type="predicted"/>
<protein>
    <recommendedName>
        <fullName evidence="2">DUF6589 domain-containing protein</fullName>
    </recommendedName>
</protein>
<dbReference type="OrthoDB" id="3023484at2759"/>
<dbReference type="AlphaFoldDB" id="A0A0D7BNR1"/>